<feature type="compositionally biased region" description="Polar residues" evidence="1">
    <location>
        <begin position="145"/>
        <end position="164"/>
    </location>
</feature>
<proteinExistence type="predicted"/>
<dbReference type="AlphaFoldDB" id="A0A6J4VH94"/>
<evidence type="ECO:0000313" key="3">
    <source>
        <dbReference type="EMBL" id="CAA9573567.1"/>
    </source>
</evidence>
<feature type="signal peptide" evidence="2">
    <location>
        <begin position="1"/>
        <end position="28"/>
    </location>
</feature>
<sequence length="164" mass="17141">MNVARGLVVRDAGLPAIFVSGASASAQAAAGAGSAATTSASSSSQVTAEAPQCRLAVVGRPVVPLVAIGWAPQCRSFPRRQQTRSGRPPSPLPRRRPAAPAPGRGPRPSTRNRSRPKRSPLPPAGLPRKEPVSPSSKELRRRPTAESTWGTRQTPRFGSSIRGS</sequence>
<feature type="region of interest" description="Disordered" evidence="1">
    <location>
        <begin position="73"/>
        <end position="164"/>
    </location>
</feature>
<evidence type="ECO:0000256" key="1">
    <source>
        <dbReference type="SAM" id="MobiDB-lite"/>
    </source>
</evidence>
<protein>
    <submittedName>
        <fullName evidence="3">Uncharacterized protein</fullName>
    </submittedName>
</protein>
<keyword evidence="2" id="KW-0732">Signal</keyword>
<feature type="chain" id="PRO_5027032118" evidence="2">
    <location>
        <begin position="29"/>
        <end position="164"/>
    </location>
</feature>
<reference evidence="3" key="1">
    <citation type="submission" date="2020-02" db="EMBL/GenBank/DDBJ databases">
        <authorList>
            <person name="Meier V. D."/>
        </authorList>
    </citation>
    <scope>NUCLEOTIDE SEQUENCE</scope>
    <source>
        <strain evidence="3">AVDCRST_MAG49</strain>
    </source>
</reference>
<feature type="compositionally biased region" description="Basic and acidic residues" evidence="1">
    <location>
        <begin position="127"/>
        <end position="144"/>
    </location>
</feature>
<dbReference type="EMBL" id="CADCWG010000280">
    <property type="protein sequence ID" value="CAA9573567.1"/>
    <property type="molecule type" value="Genomic_DNA"/>
</dbReference>
<name>A0A6J4VH94_9BACT</name>
<accession>A0A6J4VH94</accession>
<gene>
    <name evidence="3" type="ORF">AVDCRST_MAG49-3897</name>
</gene>
<organism evidence="3">
    <name type="scientific">uncultured Thermomicrobiales bacterium</name>
    <dbReference type="NCBI Taxonomy" id="1645740"/>
    <lineage>
        <taxon>Bacteria</taxon>
        <taxon>Pseudomonadati</taxon>
        <taxon>Thermomicrobiota</taxon>
        <taxon>Thermomicrobia</taxon>
        <taxon>Thermomicrobiales</taxon>
        <taxon>environmental samples</taxon>
    </lineage>
</organism>
<evidence type="ECO:0000256" key="2">
    <source>
        <dbReference type="SAM" id="SignalP"/>
    </source>
</evidence>